<keyword evidence="9" id="KW-1185">Reference proteome</keyword>
<keyword evidence="6" id="KW-0539">Nucleus</keyword>
<dbReference type="PIRSF" id="PIRSF017302">
    <property type="entry name" value="Gltscr2"/>
    <property type="match status" value="1"/>
</dbReference>
<evidence type="ECO:0000256" key="1">
    <source>
        <dbReference type="ARBA" id="ARBA00004604"/>
    </source>
</evidence>
<feature type="compositionally biased region" description="Basic residues" evidence="7">
    <location>
        <begin position="289"/>
        <end position="300"/>
    </location>
</feature>
<dbReference type="PANTHER" id="PTHR14211:SF7">
    <property type="entry name" value="RIBOSOME BIOGENESIS PROTEIN NOP53"/>
    <property type="match status" value="1"/>
</dbReference>
<dbReference type="Proteomes" id="UP001162164">
    <property type="component" value="Unassembled WGS sequence"/>
</dbReference>
<evidence type="ECO:0000256" key="4">
    <source>
        <dbReference type="ARBA" id="ARBA00018339"/>
    </source>
</evidence>
<protein>
    <recommendedName>
        <fullName evidence="4">Ribosome biogenesis protein NOP53</fullName>
    </recommendedName>
</protein>
<accession>A0ABQ9JRN6</accession>
<comment type="similarity">
    <text evidence="3">Belongs to the NOP53 family.</text>
</comment>
<gene>
    <name evidence="8" type="ORF">NQ317_003667</name>
</gene>
<dbReference type="PANTHER" id="PTHR14211">
    <property type="entry name" value="GLIOMA SUPPRESSOR CANDIDATE REGION GENE 2"/>
    <property type="match status" value="1"/>
</dbReference>
<sequence length="329" mass="38628">MAVTDRKKKRASKKLKSSWRKHVDVKDVEEFLEDQRFNERLGPPLSTIPNEQLFEVTVTPSLELLSAKERRKLRATKPLRCFSALQPHTKVPDPITIRNRVRTKEERKNALIKKKESVNRLKGTLKHKEIQANINRKIDEERRKNKLKRGEFTEDIWKQDKKAEIEKDEWMENNTKKHNLKGVGIPLRKKTSVLPALEPPHPGMSYNPSYEDHQDLLKIVAEKEQRLIKEEEHLTRCTTGMFKKVIPEKRDQSWLVEMSEGLPSTSGTNVEENEASDSEYKTINPPVKNLKKTLKQRRKQKEQQKQEKARMAIKLEKKKITDIHQQKNS</sequence>
<evidence type="ECO:0000256" key="6">
    <source>
        <dbReference type="ARBA" id="ARBA00023242"/>
    </source>
</evidence>
<evidence type="ECO:0000313" key="9">
    <source>
        <dbReference type="Proteomes" id="UP001162164"/>
    </source>
</evidence>
<evidence type="ECO:0000256" key="3">
    <source>
        <dbReference type="ARBA" id="ARBA00008838"/>
    </source>
</evidence>
<feature type="compositionally biased region" description="Basic and acidic residues" evidence="7">
    <location>
        <begin position="301"/>
        <end position="329"/>
    </location>
</feature>
<organism evidence="8 9">
    <name type="scientific">Molorchus minor</name>
    <dbReference type="NCBI Taxonomy" id="1323400"/>
    <lineage>
        <taxon>Eukaryota</taxon>
        <taxon>Metazoa</taxon>
        <taxon>Ecdysozoa</taxon>
        <taxon>Arthropoda</taxon>
        <taxon>Hexapoda</taxon>
        <taxon>Insecta</taxon>
        <taxon>Pterygota</taxon>
        <taxon>Neoptera</taxon>
        <taxon>Endopterygota</taxon>
        <taxon>Coleoptera</taxon>
        <taxon>Polyphaga</taxon>
        <taxon>Cucujiformia</taxon>
        <taxon>Chrysomeloidea</taxon>
        <taxon>Cerambycidae</taxon>
        <taxon>Lamiinae</taxon>
        <taxon>Monochamini</taxon>
        <taxon>Molorchus</taxon>
    </lineage>
</organism>
<evidence type="ECO:0000256" key="2">
    <source>
        <dbReference type="ARBA" id="ARBA00004642"/>
    </source>
</evidence>
<comment type="subcellular location">
    <subcellularLocation>
        <location evidence="1">Nucleus</location>
        <location evidence="1">Nucleolus</location>
    </subcellularLocation>
    <subcellularLocation>
        <location evidence="2">Nucleus</location>
        <location evidence="2">Nucleoplasm</location>
    </subcellularLocation>
</comment>
<evidence type="ECO:0000256" key="7">
    <source>
        <dbReference type="SAM" id="MobiDB-lite"/>
    </source>
</evidence>
<dbReference type="Pfam" id="PF07767">
    <property type="entry name" value="Nop53"/>
    <property type="match status" value="1"/>
</dbReference>
<name>A0ABQ9JRN6_9CUCU</name>
<reference evidence="8" key="1">
    <citation type="journal article" date="2023" name="Insect Mol. Biol.">
        <title>Genome sequencing provides insights into the evolution of gene families encoding plant cell wall-degrading enzymes in longhorned beetles.</title>
        <authorList>
            <person name="Shin N.R."/>
            <person name="Okamura Y."/>
            <person name="Kirsch R."/>
            <person name="Pauchet Y."/>
        </authorList>
    </citation>
    <scope>NUCLEOTIDE SEQUENCE</scope>
    <source>
        <strain evidence="8">MMC_N1</strain>
    </source>
</reference>
<comment type="caution">
    <text evidence="8">The sequence shown here is derived from an EMBL/GenBank/DDBJ whole genome shotgun (WGS) entry which is preliminary data.</text>
</comment>
<dbReference type="EMBL" id="JAPWTJ010000302">
    <property type="protein sequence ID" value="KAJ8979925.1"/>
    <property type="molecule type" value="Genomic_DNA"/>
</dbReference>
<proteinExistence type="inferred from homology"/>
<dbReference type="InterPro" id="IPR011687">
    <property type="entry name" value="Nop53/GLTSCR2"/>
</dbReference>
<keyword evidence="5" id="KW-0690">Ribosome biogenesis</keyword>
<evidence type="ECO:0000256" key="5">
    <source>
        <dbReference type="ARBA" id="ARBA00022517"/>
    </source>
</evidence>
<feature type="region of interest" description="Disordered" evidence="7">
    <location>
        <begin position="260"/>
        <end position="329"/>
    </location>
</feature>
<evidence type="ECO:0000313" key="8">
    <source>
        <dbReference type="EMBL" id="KAJ8979925.1"/>
    </source>
</evidence>